<sequence>MSSKSYPSTIALLGLAAVAGYANRKKLGRFFSTMKDEADRHNLTGENSVLGRLSDSVRDSIRSDDTSARKTSTGQVPPAPTGAA</sequence>
<name>A0A059GBM6_9PROT</name>
<feature type="compositionally biased region" description="Basic and acidic residues" evidence="1">
    <location>
        <begin position="55"/>
        <end position="68"/>
    </location>
</feature>
<comment type="caution">
    <text evidence="2">The sequence shown here is derived from an EMBL/GenBank/DDBJ whole genome shotgun (WGS) entry which is preliminary data.</text>
</comment>
<dbReference type="Proteomes" id="UP000024942">
    <property type="component" value="Unassembled WGS sequence"/>
</dbReference>
<accession>A0A059GBM6</accession>
<gene>
    <name evidence="2" type="ORF">HOC_00165</name>
</gene>
<dbReference type="STRING" id="1280953.HOC_00165"/>
<evidence type="ECO:0000256" key="1">
    <source>
        <dbReference type="SAM" id="MobiDB-lite"/>
    </source>
</evidence>
<evidence type="ECO:0000313" key="3">
    <source>
        <dbReference type="Proteomes" id="UP000024942"/>
    </source>
</evidence>
<keyword evidence="3" id="KW-1185">Reference proteome</keyword>
<proteinExistence type="predicted"/>
<feature type="region of interest" description="Disordered" evidence="1">
    <location>
        <begin position="39"/>
        <end position="84"/>
    </location>
</feature>
<reference evidence="2 3" key="1">
    <citation type="journal article" date="2014" name="Antonie Van Leeuwenhoek">
        <title>Hyphomonas beringensis sp. nov. and Hyphomonas chukchiensis sp. nov., isolated from surface seawater of the Bering Sea and Chukchi Sea.</title>
        <authorList>
            <person name="Li C."/>
            <person name="Lai Q."/>
            <person name="Li G."/>
            <person name="Dong C."/>
            <person name="Wang J."/>
            <person name="Liao Y."/>
            <person name="Shao Z."/>
        </authorList>
    </citation>
    <scope>NUCLEOTIDE SEQUENCE [LARGE SCALE GENOMIC DNA]</scope>
    <source>
        <strain evidence="2 3">SCH89</strain>
    </source>
</reference>
<protein>
    <submittedName>
        <fullName evidence="2">Uncharacterized protein</fullName>
    </submittedName>
</protein>
<dbReference type="RefSeq" id="WP_035534565.1">
    <property type="nucleotide sequence ID" value="NZ_ARYL01000001.1"/>
</dbReference>
<organism evidence="2 3">
    <name type="scientific">Hyphomonas oceanitis SCH89</name>
    <dbReference type="NCBI Taxonomy" id="1280953"/>
    <lineage>
        <taxon>Bacteria</taxon>
        <taxon>Pseudomonadati</taxon>
        <taxon>Pseudomonadota</taxon>
        <taxon>Alphaproteobacteria</taxon>
        <taxon>Hyphomonadales</taxon>
        <taxon>Hyphomonadaceae</taxon>
        <taxon>Hyphomonas</taxon>
    </lineage>
</organism>
<dbReference type="PATRIC" id="fig|1280953.3.peg.31"/>
<dbReference type="AlphaFoldDB" id="A0A059GBM6"/>
<evidence type="ECO:0000313" key="2">
    <source>
        <dbReference type="EMBL" id="KDA04252.1"/>
    </source>
</evidence>
<dbReference type="EMBL" id="ARYL01000001">
    <property type="protein sequence ID" value="KDA04252.1"/>
    <property type="molecule type" value="Genomic_DNA"/>
</dbReference>